<keyword evidence="2" id="KW-1133">Transmembrane helix</keyword>
<keyword evidence="2" id="KW-0812">Transmembrane</keyword>
<evidence type="ECO:0000256" key="2">
    <source>
        <dbReference type="SAM" id="Phobius"/>
    </source>
</evidence>
<gene>
    <name evidence="3" type="ORF">VP01_3310g1</name>
</gene>
<dbReference type="OrthoDB" id="2506296at2759"/>
<organism evidence="3 4">
    <name type="scientific">Puccinia sorghi</name>
    <dbReference type="NCBI Taxonomy" id="27349"/>
    <lineage>
        <taxon>Eukaryota</taxon>
        <taxon>Fungi</taxon>
        <taxon>Dikarya</taxon>
        <taxon>Basidiomycota</taxon>
        <taxon>Pucciniomycotina</taxon>
        <taxon>Pucciniomycetes</taxon>
        <taxon>Pucciniales</taxon>
        <taxon>Pucciniaceae</taxon>
        <taxon>Puccinia</taxon>
    </lineage>
</organism>
<protein>
    <submittedName>
        <fullName evidence="3">Uncharacterized protein</fullName>
    </submittedName>
</protein>
<dbReference type="Proteomes" id="UP000037035">
    <property type="component" value="Unassembled WGS sequence"/>
</dbReference>
<feature type="region of interest" description="Disordered" evidence="1">
    <location>
        <begin position="1"/>
        <end position="52"/>
    </location>
</feature>
<evidence type="ECO:0000313" key="4">
    <source>
        <dbReference type="Proteomes" id="UP000037035"/>
    </source>
</evidence>
<reference evidence="3 4" key="1">
    <citation type="submission" date="2015-08" db="EMBL/GenBank/DDBJ databases">
        <title>Next Generation Sequencing and Analysis of the Genome of Puccinia sorghi L Schw, the Causal Agent of Maize Common Rust.</title>
        <authorList>
            <person name="Rochi L."/>
            <person name="Burguener G."/>
            <person name="Darino M."/>
            <person name="Turjanski A."/>
            <person name="Kreff E."/>
            <person name="Dieguez M.J."/>
            <person name="Sacco F."/>
        </authorList>
    </citation>
    <scope>NUCLEOTIDE SEQUENCE [LARGE SCALE GENOMIC DNA]</scope>
    <source>
        <strain evidence="3 4">RO10H11247</strain>
    </source>
</reference>
<feature type="compositionally biased region" description="Polar residues" evidence="1">
    <location>
        <begin position="103"/>
        <end position="113"/>
    </location>
</feature>
<feature type="region of interest" description="Disordered" evidence="1">
    <location>
        <begin position="92"/>
        <end position="113"/>
    </location>
</feature>
<sequence>MMRGRAVVGDKVWHKQLNTTMTTNSSTPPIEPEEMDEGHGESLASENPLRRKFQELSREKQFGLITLAALGTAMLVTGRTVRIIMKRMAPVQSLPHPPHGFPKNTSELLRTRM</sequence>
<evidence type="ECO:0000313" key="3">
    <source>
        <dbReference type="EMBL" id="KNZ53193.1"/>
    </source>
</evidence>
<keyword evidence="2" id="KW-0472">Membrane</keyword>
<feature type="compositionally biased region" description="Low complexity" evidence="1">
    <location>
        <begin position="18"/>
        <end position="28"/>
    </location>
</feature>
<accession>A0A0L6UXC3</accession>
<feature type="transmembrane region" description="Helical" evidence="2">
    <location>
        <begin position="61"/>
        <end position="78"/>
    </location>
</feature>
<feature type="non-terminal residue" evidence="3">
    <location>
        <position position="113"/>
    </location>
</feature>
<proteinExistence type="predicted"/>
<comment type="caution">
    <text evidence="3">The sequence shown here is derived from an EMBL/GenBank/DDBJ whole genome shotgun (WGS) entry which is preliminary data.</text>
</comment>
<name>A0A0L6UXC3_9BASI</name>
<dbReference type="AlphaFoldDB" id="A0A0L6UXC3"/>
<dbReference type="EMBL" id="LAVV01008292">
    <property type="protein sequence ID" value="KNZ53193.1"/>
    <property type="molecule type" value="Genomic_DNA"/>
</dbReference>
<dbReference type="VEuPathDB" id="FungiDB:VP01_3310g1"/>
<keyword evidence="4" id="KW-1185">Reference proteome</keyword>
<evidence type="ECO:0000256" key="1">
    <source>
        <dbReference type="SAM" id="MobiDB-lite"/>
    </source>
</evidence>